<proteinExistence type="predicted"/>
<reference evidence="3" key="1">
    <citation type="submission" date="2017-02" db="UniProtKB">
        <authorList>
            <consortium name="WormBaseParasite"/>
        </authorList>
    </citation>
    <scope>IDENTIFICATION</scope>
</reference>
<feature type="compositionally biased region" description="Low complexity" evidence="1">
    <location>
        <begin position="399"/>
        <end position="411"/>
    </location>
</feature>
<keyword evidence="2" id="KW-1185">Reference proteome</keyword>
<evidence type="ECO:0000256" key="1">
    <source>
        <dbReference type="SAM" id="MobiDB-lite"/>
    </source>
</evidence>
<evidence type="ECO:0000313" key="3">
    <source>
        <dbReference type="WBParaSite" id="PTRK_0001364700.1"/>
    </source>
</evidence>
<protein>
    <submittedName>
        <fullName evidence="3">HpcH_HpaI domain-containing protein</fullName>
    </submittedName>
</protein>
<feature type="compositionally biased region" description="Basic and acidic residues" evidence="1">
    <location>
        <begin position="500"/>
        <end position="509"/>
    </location>
</feature>
<feature type="compositionally biased region" description="Basic and acidic residues" evidence="1">
    <location>
        <begin position="455"/>
        <end position="464"/>
    </location>
</feature>
<feature type="compositionally biased region" description="Low complexity" evidence="1">
    <location>
        <begin position="468"/>
        <end position="479"/>
    </location>
</feature>
<dbReference type="Proteomes" id="UP000038045">
    <property type="component" value="Unplaced"/>
</dbReference>
<accession>A0A0N4ZXX3</accession>
<evidence type="ECO:0000313" key="2">
    <source>
        <dbReference type="Proteomes" id="UP000038045"/>
    </source>
</evidence>
<feature type="region of interest" description="Disordered" evidence="1">
    <location>
        <begin position="337"/>
        <end position="564"/>
    </location>
</feature>
<feature type="compositionally biased region" description="Basic residues" evidence="1">
    <location>
        <begin position="412"/>
        <end position="425"/>
    </location>
</feature>
<feature type="compositionally biased region" description="Basic residues" evidence="1">
    <location>
        <begin position="341"/>
        <end position="350"/>
    </location>
</feature>
<sequence length="564" mass="60646">IAVIDDPAALAAVIADGVAGFVVAVAELVRADLLAAFANGEQGADRGAVPPGEDFAQHVVELTRIHRPGEVRRRGPIIETATPYVQRRAHRKRLNILWATPTTAATSIERRHDRPIGCLQDTLHLQRGRRLMRFKARFAPLAATLAFEPREIERPDVVDRVLAPDAWTDVQVETWLDWAAASSSRPDLPLNGAVHDWAARLAAAGQNSAVFANAAEGARFEAELTGAVLLGLAAVSDADTPAVTALRLDLSEPEAERRLAQQAAAWRRERLAGQAAEALAQALANVADAVARCEGDAAACADPASNPALTRAAHVARQCGAADADILRAIKGDGLSATAAPRRRRCSRGRTRGDQPARAGRRLPASVRLGPGRPGRTAGHGAGPDAGRPGAPRRRAPHRPWSGRSGRLGRVSGRRRAGPARRRPGRSGCAPRQRRLGRSGRPPWPLRRVGSGEGRNPRRPDRTRRAGRCAARPRAAPCGHQPVRRRRRTGLAPRPLALHGDGRLADGGRRGRTSPPPRPGRRPDPRRRRCRGRRAPPVRPPHPGRGARRQPRPPARTGLHRPGA</sequence>
<organism evidence="2 3">
    <name type="scientific">Parastrongyloides trichosuri</name>
    <name type="common">Possum-specific nematode worm</name>
    <dbReference type="NCBI Taxonomy" id="131310"/>
    <lineage>
        <taxon>Eukaryota</taxon>
        <taxon>Metazoa</taxon>
        <taxon>Ecdysozoa</taxon>
        <taxon>Nematoda</taxon>
        <taxon>Chromadorea</taxon>
        <taxon>Rhabditida</taxon>
        <taxon>Tylenchina</taxon>
        <taxon>Panagrolaimomorpha</taxon>
        <taxon>Strongyloidoidea</taxon>
        <taxon>Strongyloididae</taxon>
        <taxon>Parastrongyloides</taxon>
    </lineage>
</organism>
<dbReference type="AlphaFoldDB" id="A0A0N4ZXX3"/>
<feature type="compositionally biased region" description="Basic residues" evidence="1">
    <location>
        <begin position="524"/>
        <end position="536"/>
    </location>
</feature>
<dbReference type="WBParaSite" id="PTRK_0001364700.1">
    <property type="protein sequence ID" value="PTRK_0001364700.1"/>
    <property type="gene ID" value="PTRK_0001364700"/>
</dbReference>
<name>A0A0N4ZXX3_PARTI</name>